<dbReference type="PANTHER" id="PTHR43284">
    <property type="entry name" value="ASPARAGINE SYNTHETASE (GLUTAMINE-HYDROLYZING)"/>
    <property type="match status" value="1"/>
</dbReference>
<dbReference type="Gene3D" id="3.60.20.10">
    <property type="entry name" value="Glutamine Phosphoribosylpyrophosphate, subunit 1, domain 1"/>
    <property type="match status" value="1"/>
</dbReference>
<dbReference type="Proteomes" id="UP001419910">
    <property type="component" value="Unassembled WGS sequence"/>
</dbReference>
<name>A0ABU9Y5N6_9SPHN</name>
<evidence type="ECO:0000256" key="3">
    <source>
        <dbReference type="ARBA" id="ARBA00048741"/>
    </source>
</evidence>
<comment type="pathway">
    <text evidence="1">Amino-acid biosynthesis; L-asparagine biosynthesis; L-asparagine from L-aspartate (L-Gln route): step 1/1.</text>
</comment>
<dbReference type="EMBL" id="JBDIME010000014">
    <property type="protein sequence ID" value="MEN2791115.1"/>
    <property type="molecule type" value="Genomic_DNA"/>
</dbReference>
<proteinExistence type="predicted"/>
<accession>A0ABU9Y5N6</accession>
<protein>
    <recommendedName>
        <fullName evidence="2">asparagine synthase (glutamine-hydrolyzing)</fullName>
        <ecNumber evidence="2">6.3.5.4</ecNumber>
    </recommendedName>
</protein>
<dbReference type="InterPro" id="IPR014729">
    <property type="entry name" value="Rossmann-like_a/b/a_fold"/>
</dbReference>
<dbReference type="EC" id="6.3.5.4" evidence="2"/>
<dbReference type="InterPro" id="IPR051786">
    <property type="entry name" value="ASN_synthetase/amidase"/>
</dbReference>
<gene>
    <name evidence="5" type="ORF">ABC974_15880</name>
</gene>
<dbReference type="RefSeq" id="WP_343888908.1">
    <property type="nucleotide sequence ID" value="NZ_BAAAEH010000014.1"/>
</dbReference>
<evidence type="ECO:0000256" key="1">
    <source>
        <dbReference type="ARBA" id="ARBA00005187"/>
    </source>
</evidence>
<dbReference type="InterPro" id="IPR001962">
    <property type="entry name" value="Asn_synthase"/>
</dbReference>
<evidence type="ECO:0000313" key="6">
    <source>
        <dbReference type="Proteomes" id="UP001419910"/>
    </source>
</evidence>
<evidence type="ECO:0000313" key="5">
    <source>
        <dbReference type="EMBL" id="MEN2791115.1"/>
    </source>
</evidence>
<dbReference type="PANTHER" id="PTHR43284:SF1">
    <property type="entry name" value="ASPARAGINE SYNTHETASE"/>
    <property type="match status" value="1"/>
</dbReference>
<dbReference type="Gene3D" id="3.40.50.620">
    <property type="entry name" value="HUPs"/>
    <property type="match status" value="1"/>
</dbReference>
<dbReference type="SUPFAM" id="SSF56235">
    <property type="entry name" value="N-terminal nucleophile aminohydrolases (Ntn hydrolases)"/>
    <property type="match status" value="1"/>
</dbReference>
<reference evidence="5 6" key="1">
    <citation type="submission" date="2024-05" db="EMBL/GenBank/DDBJ databases">
        <authorList>
            <person name="Liu Q."/>
            <person name="Xin Y.-H."/>
        </authorList>
    </citation>
    <scope>NUCLEOTIDE SEQUENCE [LARGE SCALE GENOMIC DNA]</scope>
    <source>
        <strain evidence="5 6">CGMCC 1.10181</strain>
    </source>
</reference>
<evidence type="ECO:0000259" key="4">
    <source>
        <dbReference type="Pfam" id="PF00733"/>
    </source>
</evidence>
<dbReference type="Pfam" id="PF00733">
    <property type="entry name" value="Asn_synthase"/>
    <property type="match status" value="1"/>
</dbReference>
<keyword evidence="6" id="KW-1185">Reference proteome</keyword>
<comment type="caution">
    <text evidence="5">The sequence shown here is derived from an EMBL/GenBank/DDBJ whole genome shotgun (WGS) entry which is preliminary data.</text>
</comment>
<organism evidence="5 6">
    <name type="scientific">Sphingomonas oligophenolica</name>
    <dbReference type="NCBI Taxonomy" id="301154"/>
    <lineage>
        <taxon>Bacteria</taxon>
        <taxon>Pseudomonadati</taxon>
        <taxon>Pseudomonadota</taxon>
        <taxon>Alphaproteobacteria</taxon>
        <taxon>Sphingomonadales</taxon>
        <taxon>Sphingomonadaceae</taxon>
        <taxon>Sphingomonas</taxon>
    </lineage>
</organism>
<evidence type="ECO:0000256" key="2">
    <source>
        <dbReference type="ARBA" id="ARBA00012737"/>
    </source>
</evidence>
<comment type="catalytic activity">
    <reaction evidence="3">
        <text>L-aspartate + L-glutamine + ATP + H2O = L-asparagine + L-glutamate + AMP + diphosphate + H(+)</text>
        <dbReference type="Rhea" id="RHEA:12228"/>
        <dbReference type="ChEBI" id="CHEBI:15377"/>
        <dbReference type="ChEBI" id="CHEBI:15378"/>
        <dbReference type="ChEBI" id="CHEBI:29985"/>
        <dbReference type="ChEBI" id="CHEBI:29991"/>
        <dbReference type="ChEBI" id="CHEBI:30616"/>
        <dbReference type="ChEBI" id="CHEBI:33019"/>
        <dbReference type="ChEBI" id="CHEBI:58048"/>
        <dbReference type="ChEBI" id="CHEBI:58359"/>
        <dbReference type="ChEBI" id="CHEBI:456215"/>
        <dbReference type="EC" id="6.3.5.4"/>
    </reaction>
</comment>
<feature type="domain" description="Asparagine synthetase" evidence="4">
    <location>
        <begin position="232"/>
        <end position="363"/>
    </location>
</feature>
<sequence length="589" mass="64933">MTKTGLYALASLDGAPARPGDLAVLGFSDPPAPCQIAADEFAVNIVDREEAGRAVHRVERDGVVLVLLGHLDEPGDLAGLLGMDPASPPAELALAALDRFGADAAHHMLGEWSLLRWRGDRRELTLLMSQACRDPLYFAVDRGRVAVSAEMRRLARLDWVGTALDPSGLFLIWGKARLRRYMTEETPFRGVHRLMPGSRETFDLAGRRTLRLAPMPDSEPWHGSFDEALEAIEAVLRRIVGQHLGRHGRAVSLLSGGLDSSLIAWLASQTRHDGQALSFLTSVAPEGSAAPDEREESRVVADHLGLPIRFLAPPVEANPYLPADRMFAHSELPVTSPRHYLYAALYAAAREEGAEILLDGAYGELTITNPVLLAGASTSLRRYKRLYHDWKWAWEERRSWPAGLFHARLSQAALAALPATIAHDWAAPFESLPTVRPDAMWGVRAGASKNAMTPTSSPDGHLRHVMPLRDRRLLNLVATMPAAYMEQGGLTRAPARLLLKDRLPDRIRLRRDGRPFSPDYMDRLRAHALPTVGHIEDFSAAGAGDWIDLEWLRTRLTSISSQANISVREAAEIQSTAVAAAYFKWWADQ</sequence>
<dbReference type="SUPFAM" id="SSF52402">
    <property type="entry name" value="Adenine nucleotide alpha hydrolases-like"/>
    <property type="match status" value="1"/>
</dbReference>
<dbReference type="InterPro" id="IPR029055">
    <property type="entry name" value="Ntn_hydrolases_N"/>
</dbReference>